<evidence type="ECO:0000259" key="1">
    <source>
        <dbReference type="Pfam" id="PF13614"/>
    </source>
</evidence>
<organism evidence="2">
    <name type="scientific">freshwater metagenome</name>
    <dbReference type="NCBI Taxonomy" id="449393"/>
    <lineage>
        <taxon>unclassified sequences</taxon>
        <taxon>metagenomes</taxon>
        <taxon>ecological metagenomes</taxon>
    </lineage>
</organism>
<reference evidence="2" key="1">
    <citation type="submission" date="2020-05" db="EMBL/GenBank/DDBJ databases">
        <authorList>
            <person name="Chiriac C."/>
            <person name="Salcher M."/>
            <person name="Ghai R."/>
            <person name="Kavagutti S V."/>
        </authorList>
    </citation>
    <scope>NUCLEOTIDE SEQUENCE</scope>
</reference>
<accession>A0A6J6BV19</accession>
<dbReference type="SUPFAM" id="SSF52540">
    <property type="entry name" value="P-loop containing nucleoside triphosphate hydrolases"/>
    <property type="match status" value="1"/>
</dbReference>
<evidence type="ECO:0000313" key="2">
    <source>
        <dbReference type="EMBL" id="CAB4542129.1"/>
    </source>
</evidence>
<proteinExistence type="predicted"/>
<dbReference type="Pfam" id="PF13614">
    <property type="entry name" value="AAA_31"/>
    <property type="match status" value="1"/>
</dbReference>
<dbReference type="InterPro" id="IPR025669">
    <property type="entry name" value="AAA_dom"/>
</dbReference>
<dbReference type="EMBL" id="CAEZSH010000092">
    <property type="protein sequence ID" value="CAB4542129.1"/>
    <property type="molecule type" value="Genomic_DNA"/>
</dbReference>
<dbReference type="PANTHER" id="PTHR13696:SF96">
    <property type="entry name" value="COBQ_COBB_MIND_PARA NUCLEOTIDE BINDING DOMAIN-CONTAINING PROTEIN"/>
    <property type="match status" value="1"/>
</dbReference>
<dbReference type="InterPro" id="IPR050678">
    <property type="entry name" value="DNA_Partitioning_ATPase"/>
</dbReference>
<dbReference type="AlphaFoldDB" id="A0A6J6BV19"/>
<protein>
    <submittedName>
        <fullName evidence="2">Unannotated protein</fullName>
    </submittedName>
</protein>
<dbReference type="InterPro" id="IPR027417">
    <property type="entry name" value="P-loop_NTPase"/>
</dbReference>
<gene>
    <name evidence="2" type="ORF">UFOPK1410_00759</name>
</gene>
<dbReference type="Gene3D" id="3.40.50.300">
    <property type="entry name" value="P-loop containing nucleotide triphosphate hydrolases"/>
    <property type="match status" value="1"/>
</dbReference>
<name>A0A6J6BV19_9ZZZZ</name>
<sequence>MAERDGGSMNPAVIVLANTAGGSGKTTLAHGLSVAMVEFGKKTLLIDCDPRASLTFRVGREGQRLTIADFLSGSAVRAEDLESTEERFDFIAADARIGFGFQSQDFQKFIDSLPKSYDVVIIDTPSDINSGLTASLGVADLILIPYSQTLHHMRGVAQVASLVADQKFRLVQIGKDSLHANECRKWEHLDSSCDSADEIEIAQQSTTSVLTVAKNSPIASQIRECAYSALEILGLD</sequence>
<feature type="domain" description="AAA" evidence="1">
    <location>
        <begin position="13"/>
        <end position="164"/>
    </location>
</feature>
<dbReference type="CDD" id="cd02042">
    <property type="entry name" value="ParAB_family"/>
    <property type="match status" value="1"/>
</dbReference>
<dbReference type="PANTHER" id="PTHR13696">
    <property type="entry name" value="P-LOOP CONTAINING NUCLEOSIDE TRIPHOSPHATE HYDROLASE"/>
    <property type="match status" value="1"/>
</dbReference>